<comment type="caution">
    <text evidence="1">The sequence shown here is derived from an EMBL/GenBank/DDBJ whole genome shotgun (WGS) entry which is preliminary data.</text>
</comment>
<proteinExistence type="predicted"/>
<gene>
    <name evidence="1" type="ORF">A3A33_02330</name>
</gene>
<dbReference type="AlphaFoldDB" id="A0A1F8GUQ7"/>
<name>A0A1F8GUQ7_9BACT</name>
<protein>
    <submittedName>
        <fullName evidence="1">Uncharacterized protein</fullName>
    </submittedName>
</protein>
<evidence type="ECO:0000313" key="2">
    <source>
        <dbReference type="Proteomes" id="UP000179047"/>
    </source>
</evidence>
<evidence type="ECO:0000313" key="1">
    <source>
        <dbReference type="EMBL" id="OGN28169.1"/>
    </source>
</evidence>
<dbReference type="EMBL" id="MGKP01000023">
    <property type="protein sequence ID" value="OGN28169.1"/>
    <property type="molecule type" value="Genomic_DNA"/>
</dbReference>
<organism evidence="1 2">
    <name type="scientific">Candidatus Yanofskybacteria bacterium RIFCSPLOWO2_01_FULL_49_25</name>
    <dbReference type="NCBI Taxonomy" id="1802701"/>
    <lineage>
        <taxon>Bacteria</taxon>
        <taxon>Candidatus Yanofskyibacteriota</taxon>
    </lineage>
</organism>
<dbReference type="Proteomes" id="UP000179047">
    <property type="component" value="Unassembled WGS sequence"/>
</dbReference>
<dbReference type="STRING" id="1802701.A3A33_02330"/>
<reference evidence="1 2" key="1">
    <citation type="journal article" date="2016" name="Nat. Commun.">
        <title>Thousands of microbial genomes shed light on interconnected biogeochemical processes in an aquifer system.</title>
        <authorList>
            <person name="Anantharaman K."/>
            <person name="Brown C.T."/>
            <person name="Hug L.A."/>
            <person name="Sharon I."/>
            <person name="Castelle C.J."/>
            <person name="Probst A.J."/>
            <person name="Thomas B.C."/>
            <person name="Singh A."/>
            <person name="Wilkins M.J."/>
            <person name="Karaoz U."/>
            <person name="Brodie E.L."/>
            <person name="Williams K.H."/>
            <person name="Hubbard S.S."/>
            <person name="Banfield J.F."/>
        </authorList>
    </citation>
    <scope>NUCLEOTIDE SEQUENCE [LARGE SCALE GENOMIC DNA]</scope>
</reference>
<sequence length="156" mass="17580">MKHSEFVKMVQDIVKEAHELCDKHTTEKTAPVNYACIFAQSEEEYDTLLACAQELGTIVQEKASGLVFQIRPLDTVAGKLEVLKIRKPDAKRPEQGDADFTVSDYVEFKKAYLGKPGFDIIVRADMEMMELADPAFNVLAYFSHPPLFEVLGLTHK</sequence>
<accession>A0A1F8GUQ7</accession>